<name>A0A5N5XC77_9EURO</name>
<accession>A0A5N5XC77</accession>
<sequence>MGDPASNIQHGGASRYVTCRIPDTLDPFLARKFATMNMEAIRHIPERILLYTPELMKSAESWMSQLKDTRCAVWICLAPNVQTGEISLEQGQWVGMSTLYGPLSLEEYQIFRPDSDQATPNSGETRWRTGRVFIKECHRNPEAFASLYQALTAFVLERTRDMMDREAGENSRPPRPLFRLQANAHYDCGQNLVQSMFLEQGARVVTHLSPIQTYELEKGSERLPTELLREIDYSSTDALVEWVQAMT</sequence>
<gene>
    <name evidence="1" type="ORF">BDV29DRAFT_154221</name>
</gene>
<reference evidence="1 2" key="1">
    <citation type="submission" date="2019-04" db="EMBL/GenBank/DDBJ databases">
        <title>Friends and foes A comparative genomics study of 23 Aspergillus species from section Flavi.</title>
        <authorList>
            <consortium name="DOE Joint Genome Institute"/>
            <person name="Kjaerbolling I."/>
            <person name="Vesth T."/>
            <person name="Frisvad J.C."/>
            <person name="Nybo J.L."/>
            <person name="Theobald S."/>
            <person name="Kildgaard S."/>
            <person name="Isbrandt T."/>
            <person name="Kuo A."/>
            <person name="Sato A."/>
            <person name="Lyhne E.K."/>
            <person name="Kogle M.E."/>
            <person name="Wiebenga A."/>
            <person name="Kun R.S."/>
            <person name="Lubbers R.J."/>
            <person name="Makela M.R."/>
            <person name="Barry K."/>
            <person name="Chovatia M."/>
            <person name="Clum A."/>
            <person name="Daum C."/>
            <person name="Haridas S."/>
            <person name="He G."/>
            <person name="LaButti K."/>
            <person name="Lipzen A."/>
            <person name="Mondo S."/>
            <person name="Riley R."/>
            <person name="Salamov A."/>
            <person name="Simmons B.A."/>
            <person name="Magnuson J.K."/>
            <person name="Henrissat B."/>
            <person name="Mortensen U.H."/>
            <person name="Larsen T.O."/>
            <person name="Devries R.P."/>
            <person name="Grigoriev I.V."/>
            <person name="Machida M."/>
            <person name="Baker S.E."/>
            <person name="Andersen M.R."/>
        </authorList>
    </citation>
    <scope>NUCLEOTIDE SEQUENCE [LARGE SCALE GENOMIC DNA]</scope>
    <source>
        <strain evidence="1 2">CBS 151.66</strain>
    </source>
</reference>
<dbReference type="Proteomes" id="UP000326565">
    <property type="component" value="Unassembled WGS sequence"/>
</dbReference>
<protein>
    <submittedName>
        <fullName evidence="1">Uncharacterized protein</fullName>
    </submittedName>
</protein>
<keyword evidence="2" id="KW-1185">Reference proteome</keyword>
<proteinExistence type="predicted"/>
<evidence type="ECO:0000313" key="2">
    <source>
        <dbReference type="Proteomes" id="UP000326565"/>
    </source>
</evidence>
<dbReference type="AlphaFoldDB" id="A0A5N5XC77"/>
<dbReference type="OrthoDB" id="41532at2759"/>
<dbReference type="EMBL" id="ML732174">
    <property type="protein sequence ID" value="KAB8076972.1"/>
    <property type="molecule type" value="Genomic_DNA"/>
</dbReference>
<evidence type="ECO:0000313" key="1">
    <source>
        <dbReference type="EMBL" id="KAB8076972.1"/>
    </source>
</evidence>
<organism evidence="1 2">
    <name type="scientific">Aspergillus leporis</name>
    <dbReference type="NCBI Taxonomy" id="41062"/>
    <lineage>
        <taxon>Eukaryota</taxon>
        <taxon>Fungi</taxon>
        <taxon>Dikarya</taxon>
        <taxon>Ascomycota</taxon>
        <taxon>Pezizomycotina</taxon>
        <taxon>Eurotiomycetes</taxon>
        <taxon>Eurotiomycetidae</taxon>
        <taxon>Eurotiales</taxon>
        <taxon>Aspergillaceae</taxon>
        <taxon>Aspergillus</taxon>
        <taxon>Aspergillus subgen. Circumdati</taxon>
    </lineage>
</organism>